<feature type="region of interest" description="Disordered" evidence="1">
    <location>
        <begin position="257"/>
        <end position="288"/>
    </location>
</feature>
<reference evidence="2 4" key="3">
    <citation type="submission" date="2016-01" db="EMBL/GenBank/DDBJ databases">
        <title>Madurella mycetomatis genome sequencing.</title>
        <authorList>
            <person name="Van De Sande W."/>
        </authorList>
    </citation>
    <scope>NUCLEOTIDE SEQUENCE [LARGE SCALE GENOMIC DNA]</scope>
    <source>
        <strain evidence="2">Mm55</strain>
        <strain evidence="4">mm55</strain>
    </source>
</reference>
<organism evidence="2 4">
    <name type="scientific">Madurella mycetomatis</name>
    <dbReference type="NCBI Taxonomy" id="100816"/>
    <lineage>
        <taxon>Eukaryota</taxon>
        <taxon>Fungi</taxon>
        <taxon>Dikarya</taxon>
        <taxon>Ascomycota</taxon>
        <taxon>Pezizomycotina</taxon>
        <taxon>Sordariomycetes</taxon>
        <taxon>Sordariomycetidae</taxon>
        <taxon>Sordariales</taxon>
        <taxon>Sordariales incertae sedis</taxon>
        <taxon>Madurella</taxon>
    </lineage>
</organism>
<dbReference type="VEuPathDB" id="FungiDB:MMYC01_201770"/>
<evidence type="ECO:0000256" key="1">
    <source>
        <dbReference type="SAM" id="MobiDB-lite"/>
    </source>
</evidence>
<dbReference type="EMBL" id="LCTW02000018">
    <property type="protein sequence ID" value="KXX82244.1"/>
    <property type="molecule type" value="Genomic_DNA"/>
</dbReference>
<name>A0A175WH94_9PEZI</name>
<dbReference type="Proteomes" id="UP000078237">
    <property type="component" value="Unassembled WGS sequence"/>
</dbReference>
<keyword evidence="4" id="KW-1185">Reference proteome</keyword>
<proteinExistence type="predicted"/>
<dbReference type="OrthoDB" id="4583190at2759"/>
<accession>A0A175WH94</accession>
<reference evidence="4" key="1">
    <citation type="submission" date="2015-06" db="EMBL/GenBank/DDBJ databases">
        <authorList>
            <person name="van de Sande W.W.J."/>
        </authorList>
    </citation>
    <scope>NUCLEOTIDE SEQUENCE [LARGE SCALE GENOMIC DNA]</scope>
    <source>
        <strain evidence="4">mm55</strain>
    </source>
</reference>
<protein>
    <submittedName>
        <fullName evidence="2">Uncharacterized protein</fullName>
    </submittedName>
</protein>
<evidence type="ECO:0000313" key="4">
    <source>
        <dbReference type="Proteomes" id="UP000078237"/>
    </source>
</evidence>
<evidence type="ECO:0000313" key="2">
    <source>
        <dbReference type="EMBL" id="KXX82244.1"/>
    </source>
</evidence>
<dbReference type="AlphaFoldDB" id="A0A175WH94"/>
<gene>
    <name evidence="3" type="ORF">MMYC01_200420</name>
    <name evidence="2" type="ORF">MMYC01_201770</name>
</gene>
<sequence>MGLPIVNPTYFLAPNWTFRPDGPIALGNIIANPLKPHIVLTTPDPTRPLPATTTVSESDWKLVDESGRALSLSLWANFLESIQLKFGALHGKKLRTEYSIDKLETTYFRDGVTSELVMERVKDPVIKELMKPESILSKPVFMITGIKIARGFRLSSENDSKHGGRLGAGVPAAVPVSVGGEGTFDVDKAQNYSFNSDAVVFAYQLLKIAPKGWAGRRGVHGTEYQSAGAFLGDEGGDDGDVELEVEFSYFQTADLNDLGLNPDEAVNEKKGSGVDGEEEYSAISSKVE</sequence>
<dbReference type="EMBL" id="LCTW02000005">
    <property type="protein sequence ID" value="KXX82990.1"/>
    <property type="molecule type" value="Genomic_DNA"/>
</dbReference>
<comment type="caution">
    <text evidence="2">The sequence shown here is derived from an EMBL/GenBank/DDBJ whole genome shotgun (WGS) entry which is preliminary data.</text>
</comment>
<dbReference type="VEuPathDB" id="FungiDB:MMYC01_200420"/>
<evidence type="ECO:0000313" key="3">
    <source>
        <dbReference type="EMBL" id="KXX82990.1"/>
    </source>
</evidence>
<reference evidence="2" key="2">
    <citation type="submission" date="2015-06" db="EMBL/GenBank/DDBJ databases">
        <authorList>
            <person name="Hoefler B.C."/>
            <person name="Straight P.D."/>
        </authorList>
    </citation>
    <scope>NUCLEOTIDE SEQUENCE [LARGE SCALE GENOMIC DNA]</scope>
    <source>
        <strain evidence="2">Mm55</strain>
    </source>
</reference>